<dbReference type="AlphaFoldDB" id="A0A6H1ZQ35"/>
<sequence length="173" mass="20308">MPNTGQKKSKSSFDIVHMTTEQINQTKKDIADLENMLKADRSSRHPKITDEVEFLKDVKEKKQLLKDHAPQPFESDGQKNKAYEAAKKLRAFISAQMPSRRDYYQNYPREVDRYGNPISPDHNAKMAFDRAVRQQMKFQTHPKILRAVHLYKNIMRRIDPADPTITNIELLRR</sequence>
<accession>A0A6H1ZQ35</accession>
<evidence type="ECO:0000256" key="1">
    <source>
        <dbReference type="SAM" id="Coils"/>
    </source>
</evidence>
<evidence type="ECO:0000313" key="3">
    <source>
        <dbReference type="EMBL" id="QJA58984.1"/>
    </source>
</evidence>
<organism evidence="2">
    <name type="scientific">viral metagenome</name>
    <dbReference type="NCBI Taxonomy" id="1070528"/>
    <lineage>
        <taxon>unclassified sequences</taxon>
        <taxon>metagenomes</taxon>
        <taxon>organismal metagenomes</taxon>
    </lineage>
</organism>
<protein>
    <submittedName>
        <fullName evidence="2">Uncharacterized protein</fullName>
    </submittedName>
</protein>
<keyword evidence="1" id="KW-0175">Coiled coil</keyword>
<dbReference type="EMBL" id="MT144170">
    <property type="protein sequence ID" value="QJA50043.1"/>
    <property type="molecule type" value="Genomic_DNA"/>
</dbReference>
<dbReference type="EMBL" id="MT141349">
    <property type="protein sequence ID" value="QJA58984.1"/>
    <property type="molecule type" value="Genomic_DNA"/>
</dbReference>
<evidence type="ECO:0000313" key="2">
    <source>
        <dbReference type="EMBL" id="QJA50043.1"/>
    </source>
</evidence>
<evidence type="ECO:0000313" key="5">
    <source>
        <dbReference type="EMBL" id="QJH99067.1"/>
    </source>
</evidence>
<dbReference type="EMBL" id="MT142411">
    <property type="protein sequence ID" value="QJA80208.1"/>
    <property type="molecule type" value="Genomic_DNA"/>
</dbReference>
<proteinExistence type="predicted"/>
<name>A0A6H1ZQ35_9ZZZZ</name>
<dbReference type="EMBL" id="MT144766">
    <property type="protein sequence ID" value="QJH99067.1"/>
    <property type="molecule type" value="Genomic_DNA"/>
</dbReference>
<feature type="coiled-coil region" evidence="1">
    <location>
        <begin position="16"/>
        <end position="43"/>
    </location>
</feature>
<gene>
    <name evidence="4" type="ORF">MM415A00762_0015</name>
    <name evidence="3" type="ORF">MM415B01378_0014</name>
    <name evidence="2" type="ORF">TM448A01569_0008</name>
    <name evidence="5" type="ORF">TM448B01480_0007</name>
</gene>
<evidence type="ECO:0000313" key="4">
    <source>
        <dbReference type="EMBL" id="QJA80208.1"/>
    </source>
</evidence>
<reference evidence="2" key="1">
    <citation type="submission" date="2020-03" db="EMBL/GenBank/DDBJ databases">
        <title>The deep terrestrial virosphere.</title>
        <authorList>
            <person name="Holmfeldt K."/>
            <person name="Nilsson E."/>
            <person name="Simone D."/>
            <person name="Lopez-Fernandez M."/>
            <person name="Wu X."/>
            <person name="de Brujin I."/>
            <person name="Lundin D."/>
            <person name="Andersson A."/>
            <person name="Bertilsson S."/>
            <person name="Dopson M."/>
        </authorList>
    </citation>
    <scope>NUCLEOTIDE SEQUENCE</scope>
    <source>
        <strain evidence="4">MM415A00762</strain>
        <strain evidence="3">MM415B01378</strain>
        <strain evidence="2">TM448A01569</strain>
        <strain evidence="5">TM448B01480</strain>
    </source>
</reference>